<dbReference type="Proteomes" id="UP001595871">
    <property type="component" value="Unassembled WGS sequence"/>
</dbReference>
<sequence>MYWTSLIAALTDEANIAEAEHQVAARTGTAAAQATAATAQTQAEAAKARA</sequence>
<dbReference type="RefSeq" id="WP_200697102.1">
    <property type="nucleotide sequence ID" value="NZ_BAAAYA010000008.1"/>
</dbReference>
<keyword evidence="2" id="KW-1185">Reference proteome</keyword>
<name>A0ABV8N2U9_9ACTN</name>
<dbReference type="EMBL" id="JBHSCF010000009">
    <property type="protein sequence ID" value="MFC4186121.1"/>
    <property type="molecule type" value="Genomic_DNA"/>
</dbReference>
<gene>
    <name evidence="1" type="ORF">ACFO3R_06935</name>
</gene>
<reference evidence="2" key="1">
    <citation type="journal article" date="2019" name="Int. J. Syst. Evol. Microbiol.">
        <title>The Global Catalogue of Microorganisms (GCM) 10K type strain sequencing project: providing services to taxonomists for standard genome sequencing and annotation.</title>
        <authorList>
            <consortium name="The Broad Institute Genomics Platform"/>
            <consortium name="The Broad Institute Genome Sequencing Center for Infectious Disease"/>
            <person name="Wu L."/>
            <person name="Ma J."/>
        </authorList>
    </citation>
    <scope>NUCLEOTIDE SEQUENCE [LARGE SCALE GENOMIC DNA]</scope>
    <source>
        <strain evidence="2">CCM 3243</strain>
    </source>
</reference>
<evidence type="ECO:0000313" key="2">
    <source>
        <dbReference type="Proteomes" id="UP001595871"/>
    </source>
</evidence>
<comment type="caution">
    <text evidence="1">The sequence shown here is derived from an EMBL/GenBank/DDBJ whole genome shotgun (WGS) entry which is preliminary data.</text>
</comment>
<accession>A0ABV8N2U9</accession>
<evidence type="ECO:0000313" key="1">
    <source>
        <dbReference type="EMBL" id="MFC4186121.1"/>
    </source>
</evidence>
<protein>
    <submittedName>
        <fullName evidence="1">Uncharacterized protein</fullName>
    </submittedName>
</protein>
<proteinExistence type="predicted"/>
<organism evidence="1 2">
    <name type="scientific">Streptomyces flavovirens</name>
    <dbReference type="NCBI Taxonomy" id="52258"/>
    <lineage>
        <taxon>Bacteria</taxon>
        <taxon>Bacillati</taxon>
        <taxon>Actinomycetota</taxon>
        <taxon>Actinomycetes</taxon>
        <taxon>Kitasatosporales</taxon>
        <taxon>Streptomycetaceae</taxon>
        <taxon>Streptomyces</taxon>
    </lineage>
</organism>